<dbReference type="OrthoDB" id="10572280at2759"/>
<dbReference type="EMBL" id="MU005574">
    <property type="protein sequence ID" value="KAF2688102.1"/>
    <property type="molecule type" value="Genomic_DNA"/>
</dbReference>
<organism evidence="1 2">
    <name type="scientific">Lentithecium fluviatile CBS 122367</name>
    <dbReference type="NCBI Taxonomy" id="1168545"/>
    <lineage>
        <taxon>Eukaryota</taxon>
        <taxon>Fungi</taxon>
        <taxon>Dikarya</taxon>
        <taxon>Ascomycota</taxon>
        <taxon>Pezizomycotina</taxon>
        <taxon>Dothideomycetes</taxon>
        <taxon>Pleosporomycetidae</taxon>
        <taxon>Pleosporales</taxon>
        <taxon>Massarineae</taxon>
        <taxon>Lentitheciaceae</taxon>
        <taxon>Lentithecium</taxon>
    </lineage>
</organism>
<dbReference type="AlphaFoldDB" id="A0A6G1JC43"/>
<evidence type="ECO:0000313" key="1">
    <source>
        <dbReference type="EMBL" id="KAF2688102.1"/>
    </source>
</evidence>
<keyword evidence="2" id="KW-1185">Reference proteome</keyword>
<accession>A0A6G1JC43</accession>
<evidence type="ECO:0000313" key="2">
    <source>
        <dbReference type="Proteomes" id="UP000799291"/>
    </source>
</evidence>
<dbReference type="CDD" id="cd00531">
    <property type="entry name" value="NTF2_like"/>
    <property type="match status" value="1"/>
</dbReference>
<gene>
    <name evidence="1" type="ORF">K458DRAFT_385672</name>
</gene>
<dbReference type="Proteomes" id="UP000799291">
    <property type="component" value="Unassembled WGS sequence"/>
</dbReference>
<reference evidence="1" key="1">
    <citation type="journal article" date="2020" name="Stud. Mycol.">
        <title>101 Dothideomycetes genomes: a test case for predicting lifestyles and emergence of pathogens.</title>
        <authorList>
            <person name="Haridas S."/>
            <person name="Albert R."/>
            <person name="Binder M."/>
            <person name="Bloem J."/>
            <person name="Labutti K."/>
            <person name="Salamov A."/>
            <person name="Andreopoulos B."/>
            <person name="Baker S."/>
            <person name="Barry K."/>
            <person name="Bills G."/>
            <person name="Bluhm B."/>
            <person name="Cannon C."/>
            <person name="Castanera R."/>
            <person name="Culley D."/>
            <person name="Daum C."/>
            <person name="Ezra D."/>
            <person name="Gonzalez J."/>
            <person name="Henrissat B."/>
            <person name="Kuo A."/>
            <person name="Liang C."/>
            <person name="Lipzen A."/>
            <person name="Lutzoni F."/>
            <person name="Magnuson J."/>
            <person name="Mondo S."/>
            <person name="Nolan M."/>
            <person name="Ohm R."/>
            <person name="Pangilinan J."/>
            <person name="Park H.-J."/>
            <person name="Ramirez L."/>
            <person name="Alfaro M."/>
            <person name="Sun H."/>
            <person name="Tritt A."/>
            <person name="Yoshinaga Y."/>
            <person name="Zwiers L.-H."/>
            <person name="Turgeon B."/>
            <person name="Goodwin S."/>
            <person name="Spatafora J."/>
            <person name="Crous P."/>
            <person name="Grigoriev I."/>
        </authorList>
    </citation>
    <scope>NUCLEOTIDE SEQUENCE</scope>
    <source>
        <strain evidence="1">CBS 122367</strain>
    </source>
</reference>
<protein>
    <submittedName>
        <fullName evidence="1">Uncharacterized protein</fullName>
    </submittedName>
</protein>
<sequence>MNWNETRNWFAGGKENEIDGTGQHYSAFGNGVRSILDAIVEDMSTYSNLHNWDDRMINRPTPLLKAACREYMRLDSGRLDALSAFVHATEVLTYQGESHLFPAITRPENLEQNIFFTFEPHKETSLPKSLRIPQPDLRRRVVQVTLELRTSPDECSDIFTSVTSTEKYRTFSEPFFFCCTHLYSAAHGGLWLHNIFHQFSFGTLNDCKGSTPMAGNIGSRDKLGKPCPLSTGVKLIVTEFH</sequence>
<name>A0A6G1JC43_9PLEO</name>
<proteinExistence type="predicted"/>